<reference evidence="2 3" key="1">
    <citation type="submission" date="2021-06" db="EMBL/GenBank/DDBJ databases">
        <title>Caerostris extrusa draft genome.</title>
        <authorList>
            <person name="Kono N."/>
            <person name="Arakawa K."/>
        </authorList>
    </citation>
    <scope>NUCLEOTIDE SEQUENCE [LARGE SCALE GENOMIC DNA]</scope>
</reference>
<name>A0AAV4Y2I4_CAEEX</name>
<feature type="compositionally biased region" description="Basic and acidic residues" evidence="1">
    <location>
        <begin position="98"/>
        <end position="110"/>
    </location>
</feature>
<comment type="caution">
    <text evidence="2">The sequence shown here is derived from an EMBL/GenBank/DDBJ whole genome shotgun (WGS) entry which is preliminary data.</text>
</comment>
<feature type="region of interest" description="Disordered" evidence="1">
    <location>
        <begin position="73"/>
        <end position="110"/>
    </location>
</feature>
<organism evidence="2 3">
    <name type="scientific">Caerostris extrusa</name>
    <name type="common">Bark spider</name>
    <name type="synonym">Caerostris bankana</name>
    <dbReference type="NCBI Taxonomy" id="172846"/>
    <lineage>
        <taxon>Eukaryota</taxon>
        <taxon>Metazoa</taxon>
        <taxon>Ecdysozoa</taxon>
        <taxon>Arthropoda</taxon>
        <taxon>Chelicerata</taxon>
        <taxon>Arachnida</taxon>
        <taxon>Araneae</taxon>
        <taxon>Araneomorphae</taxon>
        <taxon>Entelegynae</taxon>
        <taxon>Araneoidea</taxon>
        <taxon>Araneidae</taxon>
        <taxon>Caerostris</taxon>
    </lineage>
</organism>
<dbReference type="EMBL" id="BPLR01001311">
    <property type="protein sequence ID" value="GIZ01497.1"/>
    <property type="molecule type" value="Genomic_DNA"/>
</dbReference>
<evidence type="ECO:0000313" key="2">
    <source>
        <dbReference type="EMBL" id="GIZ01497.1"/>
    </source>
</evidence>
<feature type="compositionally biased region" description="Low complexity" evidence="1">
    <location>
        <begin position="75"/>
        <end position="88"/>
    </location>
</feature>
<proteinExistence type="predicted"/>
<dbReference type="AlphaFoldDB" id="A0AAV4Y2I4"/>
<gene>
    <name evidence="2" type="ORF">CEXT_18371</name>
</gene>
<protein>
    <submittedName>
        <fullName evidence="2">Uncharacterized protein</fullName>
    </submittedName>
</protein>
<accession>A0AAV4Y2I4</accession>
<evidence type="ECO:0000313" key="3">
    <source>
        <dbReference type="Proteomes" id="UP001054945"/>
    </source>
</evidence>
<dbReference type="Proteomes" id="UP001054945">
    <property type="component" value="Unassembled WGS sequence"/>
</dbReference>
<evidence type="ECO:0000256" key="1">
    <source>
        <dbReference type="SAM" id="MobiDB-lite"/>
    </source>
</evidence>
<keyword evidence="3" id="KW-1185">Reference proteome</keyword>
<sequence>MKSSRRPSTIAGSFHLFRVKEISCKTPQRFLRSTVRSAPSPEDRRAARAQPVVAGDSVVLRCGYELGGETLYAVSGTGTPPSSTDTSPRPAPPRPSRRRESMSMEAWESKREAARFDESISSICSLPTEKQRPLICCSGKFPIFPFSWLALTE</sequence>